<dbReference type="InterPro" id="IPR032675">
    <property type="entry name" value="LRR_dom_sf"/>
</dbReference>
<evidence type="ECO:0000313" key="1">
    <source>
        <dbReference type="EMBL" id="RXI01136.1"/>
    </source>
</evidence>
<sequence>MDHIERLRWEKFFNMIGIRGGSSAKAREGWGLFRCLGLGKSRPDHPPSPWGLLLSFLNRLCSLTHLLLDDCKLDEGDIPDDIGCLLILRGNNFVGLPESIRHFSKLWNLDLESYKNLQELPPLRSNSTLTNPSKLSSRFTNLDFDFTCENCIALIQDEVLPEGWTKILLLRILRYATSLEEVRELLENGLNPYYIEEPIHVV</sequence>
<gene>
    <name evidence="1" type="ORF">DVH24_001370</name>
</gene>
<dbReference type="EMBL" id="RDQH01000330">
    <property type="protein sequence ID" value="RXI01136.1"/>
    <property type="molecule type" value="Genomic_DNA"/>
</dbReference>
<dbReference type="Gene3D" id="3.80.10.10">
    <property type="entry name" value="Ribonuclease Inhibitor"/>
    <property type="match status" value="1"/>
</dbReference>
<proteinExistence type="predicted"/>
<name>A0A498K116_MALDO</name>
<dbReference type="Proteomes" id="UP000290289">
    <property type="component" value="Chromosome 4"/>
</dbReference>
<reference evidence="1 2" key="1">
    <citation type="submission" date="2018-10" db="EMBL/GenBank/DDBJ databases">
        <title>A high-quality apple genome assembly.</title>
        <authorList>
            <person name="Hu J."/>
        </authorList>
    </citation>
    <scope>NUCLEOTIDE SEQUENCE [LARGE SCALE GENOMIC DNA]</scope>
    <source>
        <strain evidence="2">cv. HFTH1</strain>
        <tissue evidence="1">Young leaf</tissue>
    </source>
</reference>
<comment type="caution">
    <text evidence="1">The sequence shown here is derived from an EMBL/GenBank/DDBJ whole genome shotgun (WGS) entry which is preliminary data.</text>
</comment>
<dbReference type="AlphaFoldDB" id="A0A498K116"/>
<keyword evidence="2" id="KW-1185">Reference proteome</keyword>
<accession>A0A498K116</accession>
<protein>
    <submittedName>
        <fullName evidence="1">Uncharacterized protein</fullName>
    </submittedName>
</protein>
<organism evidence="1 2">
    <name type="scientific">Malus domestica</name>
    <name type="common">Apple</name>
    <name type="synonym">Pyrus malus</name>
    <dbReference type="NCBI Taxonomy" id="3750"/>
    <lineage>
        <taxon>Eukaryota</taxon>
        <taxon>Viridiplantae</taxon>
        <taxon>Streptophyta</taxon>
        <taxon>Embryophyta</taxon>
        <taxon>Tracheophyta</taxon>
        <taxon>Spermatophyta</taxon>
        <taxon>Magnoliopsida</taxon>
        <taxon>eudicotyledons</taxon>
        <taxon>Gunneridae</taxon>
        <taxon>Pentapetalae</taxon>
        <taxon>rosids</taxon>
        <taxon>fabids</taxon>
        <taxon>Rosales</taxon>
        <taxon>Rosaceae</taxon>
        <taxon>Amygdaloideae</taxon>
        <taxon>Maleae</taxon>
        <taxon>Malus</taxon>
    </lineage>
</organism>
<dbReference type="SUPFAM" id="SSF52047">
    <property type="entry name" value="RNI-like"/>
    <property type="match status" value="1"/>
</dbReference>
<evidence type="ECO:0000313" key="2">
    <source>
        <dbReference type="Proteomes" id="UP000290289"/>
    </source>
</evidence>